<proteinExistence type="predicted"/>
<name>A0A8J2L9K4_9HEXA</name>
<comment type="caution">
    <text evidence="2">The sequence shown here is derived from an EMBL/GenBank/DDBJ whole genome shotgun (WGS) entry which is preliminary data.</text>
</comment>
<sequence>WRWPLAGATWKSGSRISHQVP</sequence>
<feature type="region of interest" description="Disordered" evidence="1">
    <location>
        <begin position="1"/>
        <end position="21"/>
    </location>
</feature>
<organism evidence="2 3">
    <name type="scientific">Allacma fusca</name>
    <dbReference type="NCBI Taxonomy" id="39272"/>
    <lineage>
        <taxon>Eukaryota</taxon>
        <taxon>Metazoa</taxon>
        <taxon>Ecdysozoa</taxon>
        <taxon>Arthropoda</taxon>
        <taxon>Hexapoda</taxon>
        <taxon>Collembola</taxon>
        <taxon>Symphypleona</taxon>
        <taxon>Sminthuridae</taxon>
        <taxon>Allacma</taxon>
    </lineage>
</organism>
<dbReference type="Proteomes" id="UP000708208">
    <property type="component" value="Unassembled WGS sequence"/>
</dbReference>
<protein>
    <submittedName>
        <fullName evidence="2">Uncharacterized protein</fullName>
    </submittedName>
</protein>
<dbReference type="AlphaFoldDB" id="A0A8J2L9K4"/>
<dbReference type="EMBL" id="CAJVCH010419037">
    <property type="protein sequence ID" value="CAG7818373.1"/>
    <property type="molecule type" value="Genomic_DNA"/>
</dbReference>
<feature type="compositionally biased region" description="Polar residues" evidence="1">
    <location>
        <begin position="11"/>
        <end position="21"/>
    </location>
</feature>
<keyword evidence="3" id="KW-1185">Reference proteome</keyword>
<gene>
    <name evidence="2" type="ORF">AFUS01_LOCUS28879</name>
</gene>
<evidence type="ECO:0000313" key="2">
    <source>
        <dbReference type="EMBL" id="CAG7818373.1"/>
    </source>
</evidence>
<evidence type="ECO:0000313" key="3">
    <source>
        <dbReference type="Proteomes" id="UP000708208"/>
    </source>
</evidence>
<evidence type="ECO:0000256" key="1">
    <source>
        <dbReference type="SAM" id="MobiDB-lite"/>
    </source>
</evidence>
<feature type="non-terminal residue" evidence="2">
    <location>
        <position position="1"/>
    </location>
</feature>
<reference evidence="2" key="1">
    <citation type="submission" date="2021-06" db="EMBL/GenBank/DDBJ databases">
        <authorList>
            <person name="Hodson N. C."/>
            <person name="Mongue J. A."/>
            <person name="Jaron S. K."/>
        </authorList>
    </citation>
    <scope>NUCLEOTIDE SEQUENCE</scope>
</reference>
<accession>A0A8J2L9K4</accession>